<dbReference type="OrthoDB" id="649924at2"/>
<protein>
    <recommendedName>
        <fullName evidence="2">protein-glutamate methylesterase</fullName>
        <ecNumber evidence="2">3.1.1.61</ecNumber>
    </recommendedName>
</protein>
<evidence type="ECO:0000256" key="1">
    <source>
        <dbReference type="ARBA" id="ARBA00022801"/>
    </source>
</evidence>
<keyword evidence="1" id="KW-0378">Hydrolase</keyword>
<dbReference type="InterPro" id="IPR000673">
    <property type="entry name" value="Sig_transdc_resp-reg_Me-estase"/>
</dbReference>
<dbReference type="GO" id="GO:0006935">
    <property type="term" value="P:chemotaxis"/>
    <property type="evidence" value="ECO:0007669"/>
    <property type="project" value="InterPro"/>
</dbReference>
<dbReference type="Gene3D" id="3.40.50.180">
    <property type="entry name" value="Methylesterase CheB, C-terminal domain"/>
    <property type="match status" value="1"/>
</dbReference>
<evidence type="ECO:0000259" key="5">
    <source>
        <dbReference type="PROSITE" id="PS50122"/>
    </source>
</evidence>
<evidence type="ECO:0000256" key="3">
    <source>
        <dbReference type="ARBA" id="ARBA00048267"/>
    </source>
</evidence>
<evidence type="ECO:0000256" key="4">
    <source>
        <dbReference type="PROSITE-ProRule" id="PRU00050"/>
    </source>
</evidence>
<dbReference type="EMBL" id="QWDC01000002">
    <property type="protein sequence ID" value="RFZ92896.1"/>
    <property type="molecule type" value="Genomic_DNA"/>
</dbReference>
<keyword evidence="7" id="KW-1185">Reference proteome</keyword>
<dbReference type="InterPro" id="IPR035909">
    <property type="entry name" value="CheB_C"/>
</dbReference>
<dbReference type="GO" id="GO:0000156">
    <property type="term" value="F:phosphorelay response regulator activity"/>
    <property type="evidence" value="ECO:0007669"/>
    <property type="project" value="InterPro"/>
</dbReference>
<dbReference type="Pfam" id="PF01339">
    <property type="entry name" value="CheB_methylest"/>
    <property type="match status" value="1"/>
</dbReference>
<evidence type="ECO:0000313" key="6">
    <source>
        <dbReference type="EMBL" id="RFZ92896.1"/>
    </source>
</evidence>
<sequence length="133" mass="14412">MPVIRMTGDMDIKPGHVYVLIQNTFITIDGQQLILQERKKDEIINRAVDIFFHSLAESFGSEAVGIVLSGGGSDGLEGTKAIEKAGGYVMVQTPDTSKFSGMPNSVVQGDDPHIVASPVELAEKLKAWVDRQI</sequence>
<proteinExistence type="predicted"/>
<dbReference type="RefSeq" id="WP_117392605.1">
    <property type="nucleotide sequence ID" value="NZ_QWDC01000002.1"/>
</dbReference>
<evidence type="ECO:0000256" key="2">
    <source>
        <dbReference type="ARBA" id="ARBA00039140"/>
    </source>
</evidence>
<feature type="domain" description="CheB-type methylesterase" evidence="5">
    <location>
        <begin position="6"/>
        <end position="132"/>
    </location>
</feature>
<dbReference type="AlphaFoldDB" id="A0A372NUJ1"/>
<dbReference type="PANTHER" id="PTHR42872:SF6">
    <property type="entry name" value="PROTEIN-GLUTAMATE METHYLESTERASE_PROTEIN-GLUTAMINE GLUTAMINASE"/>
    <property type="match status" value="1"/>
</dbReference>
<dbReference type="Proteomes" id="UP000264217">
    <property type="component" value="Unassembled WGS sequence"/>
</dbReference>
<dbReference type="SUPFAM" id="SSF52738">
    <property type="entry name" value="Methylesterase CheB, C-terminal domain"/>
    <property type="match status" value="1"/>
</dbReference>
<dbReference type="GO" id="GO:0005737">
    <property type="term" value="C:cytoplasm"/>
    <property type="evidence" value="ECO:0007669"/>
    <property type="project" value="InterPro"/>
</dbReference>
<name>A0A372NUJ1_9SPHI</name>
<comment type="caution">
    <text evidence="6">The sequence shown here is derived from an EMBL/GenBank/DDBJ whole genome shotgun (WGS) entry which is preliminary data.</text>
</comment>
<dbReference type="EC" id="3.1.1.61" evidence="2"/>
<gene>
    <name evidence="6" type="ORF">D0C36_16015</name>
</gene>
<comment type="caution">
    <text evidence="4">Lacks conserved residue(s) required for the propagation of feature annotation.</text>
</comment>
<comment type="catalytic activity">
    <reaction evidence="3">
        <text>[protein]-L-glutamate 5-O-methyl ester + H2O = L-glutamyl-[protein] + methanol + H(+)</text>
        <dbReference type="Rhea" id="RHEA:23236"/>
        <dbReference type="Rhea" id="RHEA-COMP:10208"/>
        <dbReference type="Rhea" id="RHEA-COMP:10311"/>
        <dbReference type="ChEBI" id="CHEBI:15377"/>
        <dbReference type="ChEBI" id="CHEBI:15378"/>
        <dbReference type="ChEBI" id="CHEBI:17790"/>
        <dbReference type="ChEBI" id="CHEBI:29973"/>
        <dbReference type="ChEBI" id="CHEBI:82795"/>
        <dbReference type="EC" id="3.1.1.61"/>
    </reaction>
</comment>
<dbReference type="PANTHER" id="PTHR42872">
    <property type="entry name" value="PROTEIN-GLUTAMATE METHYLESTERASE/PROTEIN-GLUTAMINE GLUTAMINASE"/>
    <property type="match status" value="1"/>
</dbReference>
<dbReference type="GO" id="GO:0008984">
    <property type="term" value="F:protein-glutamate methylesterase activity"/>
    <property type="evidence" value="ECO:0007669"/>
    <property type="project" value="UniProtKB-EC"/>
</dbReference>
<dbReference type="PROSITE" id="PS50122">
    <property type="entry name" value="CHEB"/>
    <property type="match status" value="1"/>
</dbReference>
<accession>A0A372NUJ1</accession>
<reference evidence="6 7" key="1">
    <citation type="submission" date="2018-08" db="EMBL/GenBank/DDBJ databases">
        <title>Mucilaginibacter sp. MYSH2.</title>
        <authorList>
            <person name="Seo T."/>
        </authorList>
    </citation>
    <scope>NUCLEOTIDE SEQUENCE [LARGE SCALE GENOMIC DNA]</scope>
    <source>
        <strain evidence="6 7">MYSH2</strain>
    </source>
</reference>
<organism evidence="6 7">
    <name type="scientific">Mucilaginibacter conchicola</name>
    <dbReference type="NCBI Taxonomy" id="2303333"/>
    <lineage>
        <taxon>Bacteria</taxon>
        <taxon>Pseudomonadati</taxon>
        <taxon>Bacteroidota</taxon>
        <taxon>Sphingobacteriia</taxon>
        <taxon>Sphingobacteriales</taxon>
        <taxon>Sphingobacteriaceae</taxon>
        <taxon>Mucilaginibacter</taxon>
    </lineage>
</organism>
<evidence type="ECO:0000313" key="7">
    <source>
        <dbReference type="Proteomes" id="UP000264217"/>
    </source>
</evidence>